<dbReference type="InterPro" id="IPR014408">
    <property type="entry name" value="dGMP_Pdiesterase_EAL/HD-GYP"/>
</dbReference>
<dbReference type="SMART" id="SM00052">
    <property type="entry name" value="EAL"/>
    <property type="match status" value="1"/>
</dbReference>
<reference evidence="3" key="1">
    <citation type="submission" date="2017-09" db="EMBL/GenBank/DDBJ databases">
        <title>FDA dAtabase for Regulatory Grade micrObial Sequences (FDA-ARGOS): Supporting development and validation of Infectious Disease Dx tests.</title>
        <authorList>
            <person name="Minogue T."/>
            <person name="Wolcott M."/>
            <person name="Wasieloski L."/>
            <person name="Aguilar W."/>
            <person name="Moore D."/>
            <person name="Tallon L."/>
            <person name="Sadzewicz L."/>
            <person name="Ott S."/>
            <person name="Zhao X."/>
            <person name="Nagaraj S."/>
            <person name="Vavikolanu K."/>
            <person name="Aluvathingal J."/>
            <person name="Nadendla S."/>
            <person name="Sichtig H."/>
        </authorList>
    </citation>
    <scope>NUCLEOTIDE SEQUENCE [LARGE SCALE GENOMIC DNA]</scope>
    <source>
        <strain evidence="3">FDAARGOS_394</strain>
    </source>
</reference>
<comment type="caution">
    <text evidence="2">The sequence shown here is derived from an EMBL/GenBank/DDBJ whole genome shotgun (WGS) entry which is preliminary data.</text>
</comment>
<sequence>MSLSTLTSAPPPTAQAALPGAMIARQAIVDQQGEVVGYELFCRSRAPASLGVANDVSLIFAAMSHASGDDPAVTKPIFVKCSHESMASGQLELVSSDKVVLEVEMLGHVASSEVLARLPILQALRNRGFQLAFGHKVLESAYAAWLPLADYIKLDLGVLRPEQLAVLVGYAQRHTKAQIIAEKVESAQHYHLLQDMGIRLFQGYWFARPALVEARLLAPAQASIIQLINLLRQQAHPEAIEAVLKKDAGLAFNLMRLINSAGLGMAREITSFRQAVLILGLKKMFRWAALLLTASKFGNLPSSVGQTAVVRGRLMELLALELLGEDEADQAFVVGVFSLLDVMLNIPMQATLNLVNVPDAVGAALLRNEGVLGELLELTRACEDCSPLLHDRSATLSRLSDPQINLAHLQALAWTDNLSTT</sequence>
<dbReference type="OrthoDB" id="9804751at2"/>
<organism evidence="2 3">
    <name type="scientific">Comamonas terrigena</name>
    <dbReference type="NCBI Taxonomy" id="32013"/>
    <lineage>
        <taxon>Bacteria</taxon>
        <taxon>Pseudomonadati</taxon>
        <taxon>Pseudomonadota</taxon>
        <taxon>Betaproteobacteria</taxon>
        <taxon>Burkholderiales</taxon>
        <taxon>Comamonadaceae</taxon>
        <taxon>Comamonas</taxon>
    </lineage>
</organism>
<dbReference type="SUPFAM" id="SSF141868">
    <property type="entry name" value="EAL domain-like"/>
    <property type="match status" value="1"/>
</dbReference>
<name>A0A2A7UTM9_COMTR</name>
<keyword evidence="3" id="KW-1185">Reference proteome</keyword>
<dbReference type="PROSITE" id="PS51833">
    <property type="entry name" value="HDOD"/>
    <property type="match status" value="1"/>
</dbReference>
<dbReference type="Proteomes" id="UP000220246">
    <property type="component" value="Unassembled WGS sequence"/>
</dbReference>
<evidence type="ECO:0000313" key="2">
    <source>
        <dbReference type="EMBL" id="PEH88719.1"/>
    </source>
</evidence>
<dbReference type="PANTHER" id="PTHR33525">
    <property type="match status" value="1"/>
</dbReference>
<dbReference type="PANTHER" id="PTHR33525:SF4">
    <property type="entry name" value="CYCLIC DI-GMP PHOSPHODIESTERASE CDGJ"/>
    <property type="match status" value="1"/>
</dbReference>
<dbReference type="SUPFAM" id="SSF109604">
    <property type="entry name" value="HD-domain/PDEase-like"/>
    <property type="match status" value="1"/>
</dbReference>
<dbReference type="EMBL" id="PDEA01000001">
    <property type="protein sequence ID" value="PEH88719.1"/>
    <property type="molecule type" value="Genomic_DNA"/>
</dbReference>
<evidence type="ECO:0000259" key="1">
    <source>
        <dbReference type="PROSITE" id="PS51833"/>
    </source>
</evidence>
<proteinExistence type="predicted"/>
<dbReference type="RefSeq" id="WP_083520513.1">
    <property type="nucleotide sequence ID" value="NZ_DALZQJ010000002.1"/>
</dbReference>
<dbReference type="InterPro" id="IPR035919">
    <property type="entry name" value="EAL_sf"/>
</dbReference>
<feature type="domain" description="HDOD" evidence="1">
    <location>
        <begin position="217"/>
        <end position="403"/>
    </location>
</feature>
<gene>
    <name evidence="2" type="ORF">CRM82_08990</name>
</gene>
<dbReference type="STRING" id="1219032.GCA_001515545_02801"/>
<accession>A0A2A7UTM9</accession>
<dbReference type="Gene3D" id="1.10.3210.10">
    <property type="entry name" value="Hypothetical protein af1432"/>
    <property type="match status" value="1"/>
</dbReference>
<dbReference type="PIRSF" id="PIRSF003180">
    <property type="entry name" value="DiGMPpdiest_YuxH"/>
    <property type="match status" value="1"/>
</dbReference>
<protein>
    <submittedName>
        <fullName evidence="2">EAL domain-containing protein</fullName>
    </submittedName>
</protein>
<dbReference type="InterPro" id="IPR013976">
    <property type="entry name" value="HDOD"/>
</dbReference>
<dbReference type="Pfam" id="PF00563">
    <property type="entry name" value="EAL"/>
    <property type="match status" value="1"/>
</dbReference>
<evidence type="ECO:0000313" key="3">
    <source>
        <dbReference type="Proteomes" id="UP000220246"/>
    </source>
</evidence>
<dbReference type="AlphaFoldDB" id="A0A2A7UTM9"/>
<dbReference type="InterPro" id="IPR052340">
    <property type="entry name" value="RNase_Y/CdgJ"/>
</dbReference>
<dbReference type="Gene3D" id="3.20.20.450">
    <property type="entry name" value="EAL domain"/>
    <property type="match status" value="1"/>
</dbReference>
<dbReference type="GeneID" id="80800737"/>
<dbReference type="InterPro" id="IPR001633">
    <property type="entry name" value="EAL_dom"/>
</dbReference>
<dbReference type="Pfam" id="PF08668">
    <property type="entry name" value="HDOD"/>
    <property type="match status" value="1"/>
</dbReference>